<dbReference type="Gene3D" id="2.60.40.1930">
    <property type="match status" value="1"/>
</dbReference>
<comment type="caution">
    <text evidence="1">The sequence shown here is derived from an EMBL/GenBank/DDBJ whole genome shotgun (WGS) entry which is preliminary data.</text>
</comment>
<dbReference type="Proteomes" id="UP001336835">
    <property type="component" value="Unassembled WGS sequence"/>
</dbReference>
<dbReference type="EMBL" id="JAZDQT010000001">
    <property type="protein sequence ID" value="MEE1945291.1"/>
    <property type="molecule type" value="Genomic_DNA"/>
</dbReference>
<sequence length="900" mass="100267">MALLLLPHLCVSQTKKETEVSSLLNPPGLPAQKAYLQTDKPNYMLGDTLWFKSYVWNANYLNNSLAKEMLYIDIVNETGALMKRQVVALYYGMGIGNINLTESIYKAGNYRLRAYTNWMKNFNAQYLFERSFVIADPAENGWLVNSKMEVQQQGNVKMLNANLLLSETKGNRIGQKEIEVSLFNGEKLRKKATLQTDAIGRLDFKFPLLESDKAKNLQIQLKTNGNDPQEIKFPVVLKQAKNIDLQFLPESGNLVDGLKSKIGFKAIDENGYGTEVSGTVYNNLKQAVAQFKSTHLGMGSFTFTPKAGETYTATVKQQDGTVQNYPLPITKKSGITFNIVNNQLSDSLLIQVFATGDKRGGKYFFIGQARGVGCYGGIVNIADSVVKVKIGKNLFPSGVIKLILLDEQKQAVCERLVFNLNTDLLQVKLQPNKAIYHNRDSVGLDVHISDEKGNPVQGSFSLAVTDDGQVKIDSVSNEGLLSHILLSSELKGFVEDPGYYFPKQMTAQIWADLDQLLLTQGWTSYNWNTKYSVVEPSFKHESAYAVNGSVSSGLGKALGNVNVVLLSKNPSLLLQTTTNAKGAFAFNEVKLADSAVYFIQAKNKNNKSFNVAIKVDEFVAPKFDTVIQVQRPWFLNIDTGALGTVKNRVENIQQQNRLNGKKLNEVLIVGKKIVKGSSNLNNGNADLTLNESDLNKAGKKTLGQLLFEHIPDLRVDERKHTYMIRDQLVHLVIDGIDVRRMRPEGLSYRDFLRDFYLDLMTAEDIKGIELMRSPGMITNYGKRFLNVDTDTFDDHAFIEITTYSGNGAYITKTPGTYLFKPLSMVESHQFYSPKYKVKSKESSVDSRSTVYWNPNVVTDKNGFAHVGFYTTDKKGSYTLIMEGSNMNGGIGGAKSSIIVK</sequence>
<proteinExistence type="predicted"/>
<evidence type="ECO:0000313" key="1">
    <source>
        <dbReference type="EMBL" id="MEE1945291.1"/>
    </source>
</evidence>
<evidence type="ECO:0000313" key="2">
    <source>
        <dbReference type="Proteomes" id="UP001336835"/>
    </source>
</evidence>
<name>A0ABU7I7H2_9SPHI</name>
<dbReference type="RefSeq" id="WP_330107637.1">
    <property type="nucleotide sequence ID" value="NZ_JAZDQT010000001.1"/>
</dbReference>
<accession>A0ABU7I7H2</accession>
<evidence type="ECO:0008006" key="3">
    <source>
        <dbReference type="Google" id="ProtNLM"/>
    </source>
</evidence>
<protein>
    <recommendedName>
        <fullName evidence="3">Carboxypeptidase regulatory-like domain-containing protein</fullName>
    </recommendedName>
</protein>
<gene>
    <name evidence="1" type="ORF">VRU48_09235</name>
</gene>
<keyword evidence="2" id="KW-1185">Reference proteome</keyword>
<organism evidence="1 2">
    <name type="scientific">Pedobacter albus</name>
    <dbReference type="NCBI Taxonomy" id="3113905"/>
    <lineage>
        <taxon>Bacteria</taxon>
        <taxon>Pseudomonadati</taxon>
        <taxon>Bacteroidota</taxon>
        <taxon>Sphingobacteriia</taxon>
        <taxon>Sphingobacteriales</taxon>
        <taxon>Sphingobacteriaceae</taxon>
        <taxon>Pedobacter</taxon>
    </lineage>
</organism>
<reference evidence="1 2" key="1">
    <citation type="submission" date="2024-01" db="EMBL/GenBank/DDBJ databases">
        <title>Pedobacter sp. nov., isolated from fresh soil.</title>
        <authorList>
            <person name="Le N.T.T."/>
        </authorList>
    </citation>
    <scope>NUCLEOTIDE SEQUENCE [LARGE SCALE GENOMIC DNA]</scope>
    <source>
        <strain evidence="1 2">KR3-3</strain>
    </source>
</reference>